<feature type="compositionally biased region" description="Acidic residues" evidence="1">
    <location>
        <begin position="22"/>
        <end position="49"/>
    </location>
</feature>
<dbReference type="Proteomes" id="UP000005801">
    <property type="component" value="Unassembled WGS sequence"/>
</dbReference>
<keyword evidence="3" id="KW-1185">Reference proteome</keyword>
<gene>
    <name evidence="2" type="ORF">PPSIR1_25781</name>
</gene>
<sequence>MGGACDEGLECAEGVCTMPGDTDTETETTESSESETETETETETTESSESESGGVCTESVVFELDAIDADDFVGFEIVESSIGEGMVLAWDEATEDAYALYNFDIPCTDQWHVWIRGLDVETFDSFFVAVDGEPEPPPVFELDCTGMPAQSAYVWRELNYRDAEAPPCETIDPWVQSWDAGFHSLLLLHRESLALSKLYVTNTDVPPE</sequence>
<dbReference type="EMBL" id="ABCS01000006">
    <property type="protein sequence ID" value="EDM81054.1"/>
    <property type="molecule type" value="Genomic_DNA"/>
</dbReference>
<feature type="region of interest" description="Disordered" evidence="1">
    <location>
        <begin position="1"/>
        <end position="55"/>
    </location>
</feature>
<accession>A6FZH0</accession>
<name>A6FZH0_9BACT</name>
<evidence type="ECO:0000313" key="3">
    <source>
        <dbReference type="Proteomes" id="UP000005801"/>
    </source>
</evidence>
<dbReference type="AlphaFoldDB" id="A6FZH0"/>
<evidence type="ECO:0000313" key="2">
    <source>
        <dbReference type="EMBL" id="EDM81054.1"/>
    </source>
</evidence>
<organism evidence="2 3">
    <name type="scientific">Plesiocystis pacifica SIR-1</name>
    <dbReference type="NCBI Taxonomy" id="391625"/>
    <lineage>
        <taxon>Bacteria</taxon>
        <taxon>Pseudomonadati</taxon>
        <taxon>Myxococcota</taxon>
        <taxon>Polyangia</taxon>
        <taxon>Nannocystales</taxon>
        <taxon>Nannocystaceae</taxon>
        <taxon>Plesiocystis</taxon>
    </lineage>
</organism>
<protein>
    <submittedName>
        <fullName evidence="2">Uncharacterized protein</fullName>
    </submittedName>
</protein>
<proteinExistence type="predicted"/>
<comment type="caution">
    <text evidence="2">The sequence shown here is derived from an EMBL/GenBank/DDBJ whole genome shotgun (WGS) entry which is preliminary data.</text>
</comment>
<reference evidence="2 3" key="1">
    <citation type="submission" date="2007-06" db="EMBL/GenBank/DDBJ databases">
        <authorList>
            <person name="Shimkets L."/>
            <person name="Ferriera S."/>
            <person name="Johnson J."/>
            <person name="Kravitz S."/>
            <person name="Beeson K."/>
            <person name="Sutton G."/>
            <person name="Rogers Y.-H."/>
            <person name="Friedman R."/>
            <person name="Frazier M."/>
            <person name="Venter J.C."/>
        </authorList>
    </citation>
    <scope>NUCLEOTIDE SEQUENCE [LARGE SCALE GENOMIC DNA]</scope>
    <source>
        <strain evidence="2 3">SIR-1</strain>
    </source>
</reference>
<evidence type="ECO:0000256" key="1">
    <source>
        <dbReference type="SAM" id="MobiDB-lite"/>
    </source>
</evidence>